<feature type="domain" description="Type 4 fimbrial biogenesis protein PilX N-terminal" evidence="1">
    <location>
        <begin position="12"/>
        <end position="61"/>
    </location>
</feature>
<dbReference type="Proteomes" id="UP000320184">
    <property type="component" value="Unassembled WGS sequence"/>
</dbReference>
<dbReference type="Pfam" id="PF14341">
    <property type="entry name" value="PilX_N"/>
    <property type="match status" value="1"/>
</dbReference>
<comment type="caution">
    <text evidence="2">The sequence shown here is derived from an EMBL/GenBank/DDBJ whole genome shotgun (WGS) entry which is preliminary data.</text>
</comment>
<evidence type="ECO:0000259" key="1">
    <source>
        <dbReference type="Pfam" id="PF14341"/>
    </source>
</evidence>
<proteinExistence type="predicted"/>
<evidence type="ECO:0000313" key="3">
    <source>
        <dbReference type="Proteomes" id="UP000320184"/>
    </source>
</evidence>
<evidence type="ECO:0000313" key="2">
    <source>
        <dbReference type="EMBL" id="TMQ48236.1"/>
    </source>
</evidence>
<protein>
    <recommendedName>
        <fullName evidence="1">Type 4 fimbrial biogenesis protein PilX N-terminal domain-containing protein</fullName>
    </recommendedName>
</protein>
<name>A0A538SA72_UNCEI</name>
<sequence length="73" mass="7888">MLDASRSIRNQRGIALVVALLALMFLSLLATGLMMSLNAETDITARTVREDRALNMAEAGVAEAIERIRTGDV</sequence>
<dbReference type="EMBL" id="VBOT01000150">
    <property type="protein sequence ID" value="TMQ48236.1"/>
    <property type="molecule type" value="Genomic_DNA"/>
</dbReference>
<reference evidence="2 3" key="1">
    <citation type="journal article" date="2019" name="Nat. Microbiol.">
        <title>Mediterranean grassland soil C-N compound turnover is dependent on rainfall and depth, and is mediated by genomically divergent microorganisms.</title>
        <authorList>
            <person name="Diamond S."/>
            <person name="Andeer P.F."/>
            <person name="Li Z."/>
            <person name="Crits-Christoph A."/>
            <person name="Burstein D."/>
            <person name="Anantharaman K."/>
            <person name="Lane K.R."/>
            <person name="Thomas B.C."/>
            <person name="Pan C."/>
            <person name="Northen T.R."/>
            <person name="Banfield J.F."/>
        </authorList>
    </citation>
    <scope>NUCLEOTIDE SEQUENCE [LARGE SCALE GENOMIC DNA]</scope>
    <source>
        <strain evidence="2">WS_3</strain>
    </source>
</reference>
<accession>A0A538SA72</accession>
<feature type="non-terminal residue" evidence="2">
    <location>
        <position position="73"/>
    </location>
</feature>
<dbReference type="InterPro" id="IPR025746">
    <property type="entry name" value="PilX_N_dom"/>
</dbReference>
<organism evidence="2 3">
    <name type="scientific">Eiseniibacteriota bacterium</name>
    <dbReference type="NCBI Taxonomy" id="2212470"/>
    <lineage>
        <taxon>Bacteria</taxon>
        <taxon>Candidatus Eiseniibacteriota</taxon>
    </lineage>
</organism>
<gene>
    <name evidence="2" type="ORF">E6K73_12395</name>
</gene>
<dbReference type="AlphaFoldDB" id="A0A538SA72"/>